<evidence type="ECO:0000313" key="2">
    <source>
        <dbReference type="Proteomes" id="UP001165124"/>
    </source>
</evidence>
<dbReference type="Proteomes" id="UP001165124">
    <property type="component" value="Unassembled WGS sequence"/>
</dbReference>
<name>A0A9W6PSB1_9ACTN</name>
<evidence type="ECO:0008006" key="3">
    <source>
        <dbReference type="Google" id="ProtNLM"/>
    </source>
</evidence>
<organism evidence="1 2">
    <name type="scientific">Actinomadura rubrobrunea</name>
    <dbReference type="NCBI Taxonomy" id="115335"/>
    <lineage>
        <taxon>Bacteria</taxon>
        <taxon>Bacillati</taxon>
        <taxon>Actinomycetota</taxon>
        <taxon>Actinomycetes</taxon>
        <taxon>Streptosporangiales</taxon>
        <taxon>Thermomonosporaceae</taxon>
        <taxon>Actinomadura</taxon>
    </lineage>
</organism>
<dbReference type="AlphaFoldDB" id="A0A9W6PSB1"/>
<accession>A0A9W6PSB1</accession>
<reference evidence="1" key="1">
    <citation type="submission" date="2023-02" db="EMBL/GenBank/DDBJ databases">
        <title>Actinomadura rubrobrunea NBRC 14622.</title>
        <authorList>
            <person name="Ichikawa N."/>
            <person name="Sato H."/>
            <person name="Tonouchi N."/>
        </authorList>
    </citation>
    <scope>NUCLEOTIDE SEQUENCE</scope>
    <source>
        <strain evidence="1">NBRC 14622</strain>
    </source>
</reference>
<gene>
    <name evidence="1" type="ORF">Arub01_18240</name>
</gene>
<proteinExistence type="predicted"/>
<dbReference type="Pfam" id="PF09438">
    <property type="entry name" value="DUF2017"/>
    <property type="match status" value="1"/>
</dbReference>
<dbReference type="RefSeq" id="WP_067910517.1">
    <property type="nucleotide sequence ID" value="NZ_BSRZ01000003.1"/>
</dbReference>
<keyword evidence="2" id="KW-1185">Reference proteome</keyword>
<evidence type="ECO:0000313" key="1">
    <source>
        <dbReference type="EMBL" id="GLW63580.1"/>
    </source>
</evidence>
<comment type="caution">
    <text evidence="1">The sequence shown here is derived from an EMBL/GenBank/DDBJ whole genome shotgun (WGS) entry which is preliminary data.</text>
</comment>
<protein>
    <recommendedName>
        <fullName evidence="3">DUF2017 domain-containing protein</fullName>
    </recommendedName>
</protein>
<sequence length="175" mass="19666">MSAVKKVRGGVSVRLEAEEAALVRALMEQLLELLGQDAPGPGDELAAVGISDRTAPPDDPVLARLFPDAYQEDERAAGEFRRYTEMGLRDGKREAARTVLKTLERGREAVLDEEEAQIWLRALNDVRLALGTRLDITEEWYEEAAELDPRDPRAPMFAAYDWLTMLQESLVRAVW</sequence>
<dbReference type="EMBL" id="BSRZ01000003">
    <property type="protein sequence ID" value="GLW63580.1"/>
    <property type="molecule type" value="Genomic_DNA"/>
</dbReference>
<dbReference type="InterPro" id="IPR018561">
    <property type="entry name" value="AosR"/>
</dbReference>